<dbReference type="GO" id="GO:0003677">
    <property type="term" value="F:DNA binding"/>
    <property type="evidence" value="ECO:0007669"/>
    <property type="project" value="UniProtKB-KW"/>
</dbReference>
<dbReference type="EMBL" id="MK814724">
    <property type="protein sequence ID" value="QCI08289.1"/>
    <property type="molecule type" value="Genomic_DNA"/>
</dbReference>
<dbReference type="SUPFAM" id="SSF51206">
    <property type="entry name" value="cAMP-binding domain-like"/>
    <property type="match status" value="1"/>
</dbReference>
<dbReference type="InterPro" id="IPR036390">
    <property type="entry name" value="WH_DNA-bd_sf"/>
</dbReference>
<geneLocation type="plastid" evidence="5"/>
<organism evidence="5">
    <name type="scientific">Pterothamnion crispum</name>
    <dbReference type="NCBI Taxonomy" id="1550583"/>
    <lineage>
        <taxon>Eukaryota</taxon>
        <taxon>Rhodophyta</taxon>
        <taxon>Florideophyceae</taxon>
        <taxon>Rhodymeniophycidae</taxon>
        <taxon>Ceramiales</taxon>
        <taxon>Ceramiaceae</taxon>
        <taxon>Pterothamnion</taxon>
    </lineage>
</organism>
<accession>A0A4D6WXE3</accession>
<keyword evidence="5" id="KW-0934">Plastid</keyword>
<gene>
    <name evidence="5" type="primary">ntcA</name>
</gene>
<dbReference type="GO" id="GO:0006355">
    <property type="term" value="P:regulation of DNA-templated transcription"/>
    <property type="evidence" value="ECO:0007669"/>
    <property type="project" value="InterPro"/>
</dbReference>
<evidence type="ECO:0000259" key="4">
    <source>
        <dbReference type="PROSITE" id="PS51063"/>
    </source>
</evidence>
<dbReference type="AlphaFoldDB" id="A0A4D6WXE3"/>
<keyword evidence="1" id="KW-0805">Transcription regulation</keyword>
<evidence type="ECO:0000256" key="1">
    <source>
        <dbReference type="ARBA" id="ARBA00023015"/>
    </source>
</evidence>
<reference evidence="5" key="1">
    <citation type="journal article" date="2019" name="Mol. Phylogenet. Evol.">
        <title>Morphological evolution and classification of the red algal order Ceramiales inferred using plastid phylogenomics.</title>
        <authorList>
            <person name="Diaz-Tapia P."/>
            <person name="Pasella M.M."/>
            <person name="Verbruggen H."/>
            <person name="Maggs C.A."/>
        </authorList>
    </citation>
    <scope>NUCLEOTIDE SEQUENCE</scope>
    <source>
        <strain evidence="5">29588_6</strain>
    </source>
</reference>
<dbReference type="SUPFAM" id="SSF46785">
    <property type="entry name" value="Winged helix' DNA-binding domain"/>
    <property type="match status" value="1"/>
</dbReference>
<dbReference type="InterPro" id="IPR014710">
    <property type="entry name" value="RmlC-like_jellyroll"/>
</dbReference>
<feature type="domain" description="HTH crp-type" evidence="4">
    <location>
        <begin position="133"/>
        <end position="207"/>
    </location>
</feature>
<dbReference type="Gene3D" id="2.60.120.10">
    <property type="entry name" value="Jelly Rolls"/>
    <property type="match status" value="1"/>
</dbReference>
<evidence type="ECO:0000256" key="3">
    <source>
        <dbReference type="ARBA" id="ARBA00023163"/>
    </source>
</evidence>
<dbReference type="InterPro" id="IPR012318">
    <property type="entry name" value="HTH_CRP"/>
</dbReference>
<proteinExistence type="predicted"/>
<name>A0A4D6WXE3_9FLOR</name>
<dbReference type="InterPro" id="IPR018490">
    <property type="entry name" value="cNMP-bd_dom_sf"/>
</dbReference>
<keyword evidence="2" id="KW-0238">DNA-binding</keyword>
<keyword evidence="3" id="KW-0804">Transcription</keyword>
<reference evidence="5" key="2">
    <citation type="submission" date="2019-04" db="EMBL/GenBank/DDBJ databases">
        <authorList>
            <person name="Pasella M."/>
        </authorList>
    </citation>
    <scope>NUCLEOTIDE SEQUENCE</scope>
    <source>
        <strain evidence="5">29588_6</strain>
    </source>
</reference>
<evidence type="ECO:0000256" key="2">
    <source>
        <dbReference type="ARBA" id="ARBA00023125"/>
    </source>
</evidence>
<dbReference type="Pfam" id="PF13545">
    <property type="entry name" value="HTH_Crp_2"/>
    <property type="match status" value="1"/>
</dbReference>
<evidence type="ECO:0000313" key="5">
    <source>
        <dbReference type="EMBL" id="QCI08289.1"/>
    </source>
</evidence>
<dbReference type="PROSITE" id="PS51063">
    <property type="entry name" value="HTH_CRP_2"/>
    <property type="match status" value="1"/>
</dbReference>
<sequence length="215" mass="25232">MTWINLFSTAKIPFYIYKLQPGDSLINISGNDQNQSMLVLHGIMYMLQVFTNNETLPIAILHSNSIIDIHKTLFNNKSYYKIIAVEETYIISFKQKDLIHKHKKTKNTLVHLLYSYKLTLYNNEIMRQILAHKYIKSRIIQLILFLSIEFGIIENKTTRIPFIIRKTDIAIITGTNLITTNKIINQLKKKKIIDYSKQKIITINNYFLSNCLFIN</sequence>
<protein>
    <submittedName>
        <fullName evidence="5">Global nitrogen transcriptional regulator</fullName>
    </submittedName>
</protein>